<dbReference type="Pfam" id="PF01152">
    <property type="entry name" value="Bac_globin"/>
    <property type="match status" value="2"/>
</dbReference>
<comment type="similarity">
    <text evidence="2">Belongs to the truncated hemoglobin family. Group I subfamily.</text>
</comment>
<dbReference type="PANTHER" id="PTHR47366:SF1">
    <property type="entry name" value="TWO-ON-TWO HEMOGLOBIN-3"/>
    <property type="match status" value="1"/>
</dbReference>
<dbReference type="GO" id="GO:0005344">
    <property type="term" value="F:oxygen carrier activity"/>
    <property type="evidence" value="ECO:0007669"/>
    <property type="project" value="InterPro"/>
</dbReference>
<dbReference type="InterPro" id="IPR009050">
    <property type="entry name" value="Globin-like_sf"/>
</dbReference>
<dbReference type="PANTHER" id="PTHR47366">
    <property type="entry name" value="TWO-ON-TWO HEMOGLOBIN-3"/>
    <property type="match status" value="1"/>
</dbReference>
<dbReference type="InterPro" id="IPR019795">
    <property type="entry name" value="Globin_bac-like_CS"/>
</dbReference>
<dbReference type="GO" id="GO:0046872">
    <property type="term" value="F:metal ion binding"/>
    <property type="evidence" value="ECO:0007669"/>
    <property type="project" value="UniProtKB-KW"/>
</dbReference>
<keyword evidence="3" id="KW-0813">Transport</keyword>
<keyword evidence="5" id="KW-0479">Metal-binding</keyword>
<evidence type="ECO:0000256" key="1">
    <source>
        <dbReference type="ARBA" id="ARBA00001971"/>
    </source>
</evidence>
<organism evidence="8 9">
    <name type="scientific">Perkinsus olseni</name>
    <name type="common">Perkinsus atlanticus</name>
    <dbReference type="NCBI Taxonomy" id="32597"/>
    <lineage>
        <taxon>Eukaryota</taxon>
        <taxon>Sar</taxon>
        <taxon>Alveolata</taxon>
        <taxon>Perkinsozoa</taxon>
        <taxon>Perkinsea</taxon>
        <taxon>Perkinsida</taxon>
        <taxon>Perkinsidae</taxon>
        <taxon>Perkinsus</taxon>
    </lineage>
</organism>
<dbReference type="CDD" id="cd00454">
    <property type="entry name" value="TrHb1_N"/>
    <property type="match status" value="2"/>
</dbReference>
<evidence type="ECO:0000256" key="6">
    <source>
        <dbReference type="ARBA" id="ARBA00023004"/>
    </source>
</evidence>
<keyword evidence="6" id="KW-0408">Iron</keyword>
<dbReference type="GO" id="GO:0019825">
    <property type="term" value="F:oxygen binding"/>
    <property type="evidence" value="ECO:0007669"/>
    <property type="project" value="InterPro"/>
</dbReference>
<evidence type="ECO:0000256" key="7">
    <source>
        <dbReference type="ARBA" id="ARBA00034496"/>
    </source>
</evidence>
<keyword evidence="4" id="KW-0349">Heme</keyword>
<proteinExistence type="inferred from homology"/>
<evidence type="ECO:0000256" key="4">
    <source>
        <dbReference type="ARBA" id="ARBA00022617"/>
    </source>
</evidence>
<dbReference type="GO" id="GO:0020037">
    <property type="term" value="F:heme binding"/>
    <property type="evidence" value="ECO:0007669"/>
    <property type="project" value="InterPro"/>
</dbReference>
<dbReference type="InterPro" id="IPR001486">
    <property type="entry name" value="Hemoglobin_trunc"/>
</dbReference>
<comment type="cofactor">
    <cofactor evidence="1">
        <name>heme</name>
        <dbReference type="ChEBI" id="CHEBI:30413"/>
    </cofactor>
</comment>
<evidence type="ECO:0000313" key="9">
    <source>
        <dbReference type="Proteomes" id="UP000574390"/>
    </source>
</evidence>
<accession>A0A7J6SWV8</accession>
<dbReference type="InterPro" id="IPR012292">
    <property type="entry name" value="Globin/Proto"/>
</dbReference>
<dbReference type="SUPFAM" id="SSF46458">
    <property type="entry name" value="Globin-like"/>
    <property type="match status" value="2"/>
</dbReference>
<reference evidence="8 9" key="1">
    <citation type="submission" date="2020-04" db="EMBL/GenBank/DDBJ databases">
        <title>Perkinsus olseni comparative genomics.</title>
        <authorList>
            <person name="Bogema D.R."/>
        </authorList>
    </citation>
    <scope>NUCLEOTIDE SEQUENCE [LARGE SCALE GENOMIC DNA]</scope>
    <source>
        <strain evidence="8">ATCC PRA-205</strain>
    </source>
</reference>
<name>A0A7J6SWV8_PEROL</name>
<protein>
    <submittedName>
        <fullName evidence="8">Uncharacterized protein</fullName>
    </submittedName>
</protein>
<dbReference type="AlphaFoldDB" id="A0A7J6SWV8"/>
<gene>
    <name evidence="8" type="ORF">FOZ62_030629</name>
</gene>
<evidence type="ECO:0000313" key="8">
    <source>
        <dbReference type="EMBL" id="KAF4737321.1"/>
    </source>
</evidence>
<evidence type="ECO:0000256" key="3">
    <source>
        <dbReference type="ARBA" id="ARBA00022448"/>
    </source>
</evidence>
<dbReference type="Gene3D" id="1.10.490.10">
    <property type="entry name" value="Globins"/>
    <property type="match status" value="2"/>
</dbReference>
<dbReference type="Proteomes" id="UP000574390">
    <property type="component" value="Unassembled WGS sequence"/>
</dbReference>
<comment type="caution">
    <text evidence="8">The sequence shown here is derived from an EMBL/GenBank/DDBJ whole genome shotgun (WGS) entry which is preliminary data.</text>
</comment>
<dbReference type="EMBL" id="JABANM010011658">
    <property type="protein sequence ID" value="KAF4737321.1"/>
    <property type="molecule type" value="Genomic_DNA"/>
</dbReference>
<dbReference type="PROSITE" id="PS01213">
    <property type="entry name" value="GLOBIN_FAM_2"/>
    <property type="match status" value="1"/>
</dbReference>
<evidence type="ECO:0000256" key="5">
    <source>
        <dbReference type="ARBA" id="ARBA00022723"/>
    </source>
</evidence>
<feature type="non-terminal residue" evidence="8">
    <location>
        <position position="1"/>
    </location>
</feature>
<dbReference type="InterPro" id="IPR044203">
    <property type="entry name" value="GlbO/GLB3-like"/>
</dbReference>
<comment type="similarity">
    <text evidence="7">Belongs to the truncated hemoglobin family. Group II subfamily.</text>
</comment>
<evidence type="ECO:0000256" key="2">
    <source>
        <dbReference type="ARBA" id="ARBA00009660"/>
    </source>
</evidence>
<sequence length="373" mass="42199">LDDFYFDCFLMNAEKALHGLGVDEEIIAEVLITLEFARPNVLNRKRDQLSQFKLVDGATIFERIGGDMNLEAVVETMYSGALLDPRIKFFFDLPKDRVEQIKERMCTFLSMIAGAPEVHFDVKALKEMHRGINITDYHFDALMENMKVACELMEIEKTAKVEFLECVSHVRGIITAGCTVRLELAKRRTEMGGTEGLFKQLGGEQGIAKAVQRLYEQVDKDERLSPFLSGAKLGAIARAQTKFLTHLFGGAEEYKGRDLKRIHQMIDIYDYHMDAFVNLMKTVLEEADQDPETIDSCVILMETCRSQIVKPADHDVRRAQAMANKKPLYERLGGEISIAKLSDIFYDEAMEDSRKKGGVFVESKSLVADILSS</sequence>